<comment type="function">
    <text evidence="9">Part of the ABC transporter complex CysAWTP (TC 3.A.1.6.1) involved in sulfate/thiosulfate import. Probably responsible for the translocation of the substrate across the membrane.</text>
</comment>
<feature type="transmembrane region" description="Helical" evidence="10">
    <location>
        <begin position="177"/>
        <end position="200"/>
    </location>
</feature>
<dbReference type="NCBIfam" id="TIGR02141">
    <property type="entry name" value="modB_ABC"/>
    <property type="match status" value="1"/>
</dbReference>
<gene>
    <name evidence="13" type="ORF">DFO73_11652</name>
</gene>
<evidence type="ECO:0000256" key="1">
    <source>
        <dbReference type="ARBA" id="ARBA00004141"/>
    </source>
</evidence>
<organism evidence="13 14">
    <name type="scientific">Cytobacillus oceanisediminis</name>
    <dbReference type="NCBI Taxonomy" id="665099"/>
    <lineage>
        <taxon>Bacteria</taxon>
        <taxon>Bacillati</taxon>
        <taxon>Bacillota</taxon>
        <taxon>Bacilli</taxon>
        <taxon>Bacillales</taxon>
        <taxon>Bacillaceae</taxon>
        <taxon>Cytobacillus</taxon>
    </lineage>
</organism>
<evidence type="ECO:0000256" key="5">
    <source>
        <dbReference type="ARBA" id="ARBA00022692"/>
    </source>
</evidence>
<feature type="transmembrane region" description="Helical" evidence="10">
    <location>
        <begin position="90"/>
        <end position="111"/>
    </location>
</feature>
<dbReference type="GO" id="GO:0015098">
    <property type="term" value="F:molybdate ion transmembrane transporter activity"/>
    <property type="evidence" value="ECO:0007669"/>
    <property type="project" value="UniProtKB-UniRule"/>
</dbReference>
<proteinExistence type="inferred from homology"/>
<keyword evidence="6 10" id="KW-1133">Transmembrane helix</keyword>
<keyword evidence="3 10" id="KW-0813">Transport</keyword>
<dbReference type="PROSITE" id="PS50928">
    <property type="entry name" value="ABC_TM1"/>
    <property type="match status" value="1"/>
</dbReference>
<evidence type="ECO:0000256" key="8">
    <source>
        <dbReference type="ARBA" id="ARBA00023136"/>
    </source>
</evidence>
<dbReference type="InterPro" id="IPR000515">
    <property type="entry name" value="MetI-like"/>
</dbReference>
<dbReference type="InterPro" id="IPR006469">
    <property type="entry name" value="NifC_ABC_porter"/>
</dbReference>
<feature type="transmembrane region" description="Helical" evidence="10">
    <location>
        <begin position="117"/>
        <end position="142"/>
    </location>
</feature>
<evidence type="ECO:0000256" key="2">
    <source>
        <dbReference type="ARBA" id="ARBA00011779"/>
    </source>
</evidence>
<protein>
    <recommendedName>
        <fullName evidence="11">Molybdenum transport system permease</fullName>
    </recommendedName>
</protein>
<evidence type="ECO:0000256" key="4">
    <source>
        <dbReference type="ARBA" id="ARBA00022505"/>
    </source>
</evidence>
<keyword evidence="5 10" id="KW-0812">Transmembrane</keyword>
<reference evidence="13 14" key="1">
    <citation type="submission" date="2018-05" db="EMBL/GenBank/DDBJ databases">
        <title>Freshwater and sediment microbial communities from various areas in North America, analyzing microbe dynamics in response to fracking.</title>
        <authorList>
            <person name="Lamendella R."/>
        </authorList>
    </citation>
    <scope>NUCLEOTIDE SEQUENCE [LARGE SCALE GENOMIC DNA]</scope>
    <source>
        <strain evidence="13 14">15_TX</strain>
    </source>
</reference>
<feature type="transmembrane region" description="Helical" evidence="10">
    <location>
        <begin position="235"/>
        <end position="257"/>
    </location>
</feature>
<dbReference type="NCBIfam" id="TIGR01581">
    <property type="entry name" value="Mo_ABC_porter"/>
    <property type="match status" value="1"/>
</dbReference>
<dbReference type="OrthoDB" id="9774448at2"/>
<dbReference type="GO" id="GO:0015419">
    <property type="term" value="F:ABC-type sulfate transporter activity"/>
    <property type="evidence" value="ECO:0007669"/>
    <property type="project" value="InterPro"/>
</dbReference>
<evidence type="ECO:0000256" key="6">
    <source>
        <dbReference type="ARBA" id="ARBA00022989"/>
    </source>
</evidence>
<dbReference type="GO" id="GO:0005886">
    <property type="term" value="C:plasma membrane"/>
    <property type="evidence" value="ECO:0007669"/>
    <property type="project" value="UniProtKB-SubCell"/>
</dbReference>
<dbReference type="Gene3D" id="1.10.3720.10">
    <property type="entry name" value="MetI-like"/>
    <property type="match status" value="1"/>
</dbReference>
<evidence type="ECO:0000259" key="12">
    <source>
        <dbReference type="PROSITE" id="PS50928"/>
    </source>
</evidence>
<dbReference type="EMBL" id="QGTW01000016">
    <property type="protein sequence ID" value="PWW20238.1"/>
    <property type="molecule type" value="Genomic_DNA"/>
</dbReference>
<dbReference type="CDD" id="cd06261">
    <property type="entry name" value="TM_PBP2"/>
    <property type="match status" value="1"/>
</dbReference>
<accession>A0A2V2ZK11</accession>
<evidence type="ECO:0000256" key="11">
    <source>
        <dbReference type="RuleBase" id="RU365097"/>
    </source>
</evidence>
<dbReference type="RefSeq" id="WP_110067134.1">
    <property type="nucleotide sequence ID" value="NZ_QGTW01000016.1"/>
</dbReference>
<dbReference type="SUPFAM" id="SSF161098">
    <property type="entry name" value="MetI-like"/>
    <property type="match status" value="1"/>
</dbReference>
<feature type="domain" description="ABC transmembrane type-1" evidence="12">
    <location>
        <begin position="52"/>
        <end position="254"/>
    </location>
</feature>
<comment type="subcellular location">
    <subcellularLocation>
        <location evidence="10">Cell membrane</location>
        <topology evidence="10">Multi-pass membrane protein</topology>
    </subcellularLocation>
    <subcellularLocation>
        <location evidence="1">Membrane</location>
        <topology evidence="1">Multi-pass membrane protein</topology>
    </subcellularLocation>
</comment>
<evidence type="ECO:0000256" key="9">
    <source>
        <dbReference type="ARBA" id="ARBA00025323"/>
    </source>
</evidence>
<sequence>MFSLRRYGQFVFFLLIFVIVIYLTLPLLSVFITKSPSILWEKLNGSLAYEALMLSLQTTIISICFIIIFCTPLAYCLAKKEFLGKKALEVGLKMPIVAPTAVVGVGLLLVFGQNGLLGGALSFLGVEIPFTSIAVIMAQIFMASPFYLNTARQSFEAVDDQLLAVSRTLGVPSWMTFWRVTIPLSLPGLISGVALSWALALGEFGATMMFAGNMPGKTQSLPLAIFTSMESDADVAVAISALLLTVSFLVLLFVSLVEKHMRNKLTVN</sequence>
<dbReference type="PANTHER" id="PTHR30406:SF8">
    <property type="entry name" value="SULFATE TRANSPORT SYSTEM PERMEASE PROTEIN CYST"/>
    <property type="match status" value="1"/>
</dbReference>
<evidence type="ECO:0000313" key="13">
    <source>
        <dbReference type="EMBL" id="PWW20238.1"/>
    </source>
</evidence>
<name>A0A2V2ZK11_9BACI</name>
<dbReference type="Proteomes" id="UP000247150">
    <property type="component" value="Unassembled WGS sequence"/>
</dbReference>
<evidence type="ECO:0000313" key="14">
    <source>
        <dbReference type="Proteomes" id="UP000247150"/>
    </source>
</evidence>
<dbReference type="InterPro" id="IPR005667">
    <property type="entry name" value="Sulph_transpt2"/>
</dbReference>
<keyword evidence="4 11" id="KW-0500">Molybdenum</keyword>
<comment type="caution">
    <text evidence="13">The sequence shown here is derived from an EMBL/GenBank/DDBJ whole genome shotgun (WGS) entry which is preliminary data.</text>
</comment>
<keyword evidence="11" id="KW-1003">Cell membrane</keyword>
<dbReference type="InterPro" id="IPR011867">
    <property type="entry name" value="ModB_ABC"/>
</dbReference>
<dbReference type="InterPro" id="IPR035906">
    <property type="entry name" value="MetI-like_sf"/>
</dbReference>
<evidence type="ECO:0000256" key="7">
    <source>
        <dbReference type="ARBA" id="ARBA00023032"/>
    </source>
</evidence>
<dbReference type="Pfam" id="PF00528">
    <property type="entry name" value="BPD_transp_1"/>
    <property type="match status" value="1"/>
</dbReference>
<feature type="transmembrane region" description="Helical" evidence="10">
    <location>
        <begin position="52"/>
        <end position="78"/>
    </location>
</feature>
<dbReference type="PANTHER" id="PTHR30406">
    <property type="entry name" value="SULFATE TRANSPORT SYSTEM PERMEASE PROTEIN"/>
    <property type="match status" value="1"/>
</dbReference>
<feature type="transmembrane region" description="Helical" evidence="10">
    <location>
        <begin position="12"/>
        <end position="32"/>
    </location>
</feature>
<evidence type="ECO:0000256" key="3">
    <source>
        <dbReference type="ARBA" id="ARBA00022448"/>
    </source>
</evidence>
<comment type="subunit">
    <text evidence="2">The complex is composed of two ATP-binding proteins (CysA), two transmembrane proteins (CysT and CysW) and a solute-binding protein (CysP).</text>
</comment>
<keyword evidence="7" id="KW-0764">Sulfate transport</keyword>
<comment type="function">
    <text evidence="11">Part of the binding-protein-dependent transport system for molybdenum; probably responsible for the translocation of the substrate across the membrane.</text>
</comment>
<evidence type="ECO:0000256" key="10">
    <source>
        <dbReference type="RuleBase" id="RU363032"/>
    </source>
</evidence>
<dbReference type="AlphaFoldDB" id="A0A2V2ZK11"/>
<comment type="similarity">
    <text evidence="11">Belongs to the binding-protein-dependent transport system permease family. CysTW subfamily.</text>
</comment>
<keyword evidence="8 10" id="KW-0472">Membrane</keyword>